<dbReference type="SUPFAM" id="SSF56784">
    <property type="entry name" value="HAD-like"/>
    <property type="match status" value="1"/>
</dbReference>
<dbReference type="STRING" id="77044.A0A1W2TIH1"/>
<dbReference type="SFLD" id="SFLDG01129">
    <property type="entry name" value="C1.5:_HAD__Beta-PGM__Phosphata"/>
    <property type="match status" value="1"/>
</dbReference>
<protein>
    <submittedName>
        <fullName evidence="1">Putative had-like protein</fullName>
    </submittedName>
</protein>
<dbReference type="SFLD" id="SFLDS00003">
    <property type="entry name" value="Haloacid_Dehalogenase"/>
    <property type="match status" value="1"/>
</dbReference>
<dbReference type="Gene3D" id="1.50.10.20">
    <property type="match status" value="1"/>
</dbReference>
<dbReference type="InterPro" id="IPR008930">
    <property type="entry name" value="Terpenoid_cyclase/PrenylTrfase"/>
</dbReference>
<reference evidence="1" key="1">
    <citation type="submission" date="2016-03" db="EMBL/GenBank/DDBJ databases">
        <title>Draft genome sequence of Rosellinia necatrix.</title>
        <authorList>
            <person name="Kanematsu S."/>
        </authorList>
    </citation>
    <scope>NUCLEOTIDE SEQUENCE [LARGE SCALE GENOMIC DNA]</scope>
    <source>
        <strain evidence="1">W97</strain>
    </source>
</reference>
<dbReference type="Pfam" id="PF00702">
    <property type="entry name" value="Hydrolase"/>
    <property type="match status" value="1"/>
</dbReference>
<sequence>MESPRAPPRGVIFDLGDVLFTWSAETSISVPARQLRGILDTRTWYSYERGEITRATCYERVAEQFSIPAGEVAKAFAGAHESLRPNQEIVSLLRGLKKNGSVRIYAMSNIGKEDFEELATRMDWSLFDQVFTSGAAGMRKPDLGFYRYVLDQTGLEANQLIFIDDKAENVRAAEDSGICGLIFGDSTIHLICRMFDDPVSKGWMYLFQNAKQCLSVTNDGVSFGDNFAQLLVLDLLGDNNLTDLRWESQKTWNFFSGKTALNPEDEFPDDLDTTSLALQVFRSAASDVASLILDNMAQYVNENGTFQTYFSNKRDRVDPIVSANILACFYSYGRGHEFEQTLRLIQSMLLDRSYSQGTRYYPSPDCCLGFIGRLLRSSDDSCLQSALGPLLTSRLQERLGLGGSALDLVMRVSACVQLGISCEQDRQCLLKLQCDDGSWEPGWMYQFGSTGMKIRNRSVTTAMAVVALSSEGTATVTEKCLRTTSVGG</sequence>
<dbReference type="InterPro" id="IPR023198">
    <property type="entry name" value="PGP-like_dom2"/>
</dbReference>
<dbReference type="InterPro" id="IPR023214">
    <property type="entry name" value="HAD_sf"/>
</dbReference>
<dbReference type="SUPFAM" id="SSF48239">
    <property type="entry name" value="Terpenoid cyclases/Protein prenyltransferases"/>
    <property type="match status" value="1"/>
</dbReference>
<keyword evidence="2" id="KW-1185">Reference proteome</keyword>
<dbReference type="Proteomes" id="UP000054516">
    <property type="component" value="Unassembled WGS sequence"/>
</dbReference>
<dbReference type="Gene3D" id="1.10.150.240">
    <property type="entry name" value="Putative phosphatase, domain 2"/>
    <property type="match status" value="1"/>
</dbReference>
<dbReference type="Gene3D" id="3.40.50.1000">
    <property type="entry name" value="HAD superfamily/HAD-like"/>
    <property type="match status" value="1"/>
</dbReference>
<gene>
    <name evidence="1" type="ORF">SAMD00023353_3200040</name>
</gene>
<dbReference type="InterPro" id="IPR036412">
    <property type="entry name" value="HAD-like_sf"/>
</dbReference>
<dbReference type="InterPro" id="IPR006439">
    <property type="entry name" value="HAD-SF_hydro_IA"/>
</dbReference>
<organism evidence="1">
    <name type="scientific">Rosellinia necatrix</name>
    <name type="common">White root-rot fungus</name>
    <dbReference type="NCBI Taxonomy" id="77044"/>
    <lineage>
        <taxon>Eukaryota</taxon>
        <taxon>Fungi</taxon>
        <taxon>Dikarya</taxon>
        <taxon>Ascomycota</taxon>
        <taxon>Pezizomycotina</taxon>
        <taxon>Sordariomycetes</taxon>
        <taxon>Xylariomycetidae</taxon>
        <taxon>Xylariales</taxon>
        <taxon>Xylariaceae</taxon>
        <taxon>Rosellinia</taxon>
    </lineage>
</organism>
<proteinExistence type="predicted"/>
<dbReference type="PRINTS" id="PR00413">
    <property type="entry name" value="HADHALOGNASE"/>
</dbReference>
<dbReference type="PANTHER" id="PTHR43611">
    <property type="entry name" value="ALPHA-D-GLUCOSE 1-PHOSPHATE PHOSPHATASE"/>
    <property type="match status" value="1"/>
</dbReference>
<accession>A0A1W2TIH1</accession>
<dbReference type="GO" id="GO:0016791">
    <property type="term" value="F:phosphatase activity"/>
    <property type="evidence" value="ECO:0007669"/>
    <property type="project" value="UniProtKB-ARBA"/>
</dbReference>
<dbReference type="AlphaFoldDB" id="A0A1W2TIH1"/>
<dbReference type="OMA" id="FYHYNRG"/>
<evidence type="ECO:0000313" key="2">
    <source>
        <dbReference type="Proteomes" id="UP000054516"/>
    </source>
</evidence>
<dbReference type="NCBIfam" id="TIGR01509">
    <property type="entry name" value="HAD-SF-IA-v3"/>
    <property type="match status" value="1"/>
</dbReference>
<dbReference type="PANTHER" id="PTHR43611:SF3">
    <property type="entry name" value="FLAVIN MONONUCLEOTIDE HYDROLASE 1, CHLOROPLATIC"/>
    <property type="match status" value="1"/>
</dbReference>
<dbReference type="OrthoDB" id="2012566at2759"/>
<dbReference type="EMBL" id="DF977477">
    <property type="protein sequence ID" value="GAP87965.1"/>
    <property type="molecule type" value="Genomic_DNA"/>
</dbReference>
<name>A0A1W2TIH1_ROSNE</name>
<evidence type="ECO:0000313" key="1">
    <source>
        <dbReference type="EMBL" id="GAP87965.1"/>
    </source>
</evidence>